<proteinExistence type="predicted"/>
<name>A0A0E9TZG3_ANGAN</name>
<protein>
    <submittedName>
        <fullName evidence="1">Uncharacterized protein</fullName>
    </submittedName>
</protein>
<accession>A0A0E9TZG3</accession>
<reference evidence="1" key="2">
    <citation type="journal article" date="2015" name="Fish Shellfish Immunol.">
        <title>Early steps in the European eel (Anguilla anguilla)-Vibrio vulnificus interaction in the gills: Role of the RtxA13 toxin.</title>
        <authorList>
            <person name="Callol A."/>
            <person name="Pajuelo D."/>
            <person name="Ebbesson L."/>
            <person name="Teles M."/>
            <person name="MacKenzie S."/>
            <person name="Amaro C."/>
        </authorList>
    </citation>
    <scope>NUCLEOTIDE SEQUENCE</scope>
</reference>
<evidence type="ECO:0000313" key="1">
    <source>
        <dbReference type="EMBL" id="JAH58310.1"/>
    </source>
</evidence>
<dbReference type="EMBL" id="GBXM01050267">
    <property type="protein sequence ID" value="JAH58310.1"/>
    <property type="molecule type" value="Transcribed_RNA"/>
</dbReference>
<organism evidence="1">
    <name type="scientific">Anguilla anguilla</name>
    <name type="common">European freshwater eel</name>
    <name type="synonym">Muraena anguilla</name>
    <dbReference type="NCBI Taxonomy" id="7936"/>
    <lineage>
        <taxon>Eukaryota</taxon>
        <taxon>Metazoa</taxon>
        <taxon>Chordata</taxon>
        <taxon>Craniata</taxon>
        <taxon>Vertebrata</taxon>
        <taxon>Euteleostomi</taxon>
        <taxon>Actinopterygii</taxon>
        <taxon>Neopterygii</taxon>
        <taxon>Teleostei</taxon>
        <taxon>Anguilliformes</taxon>
        <taxon>Anguillidae</taxon>
        <taxon>Anguilla</taxon>
    </lineage>
</organism>
<sequence>MWGSVCLFISLLK</sequence>
<reference evidence="1" key="1">
    <citation type="submission" date="2014-11" db="EMBL/GenBank/DDBJ databases">
        <authorList>
            <person name="Amaro Gonzalez C."/>
        </authorList>
    </citation>
    <scope>NUCLEOTIDE SEQUENCE</scope>
</reference>